<reference evidence="3" key="2">
    <citation type="submission" date="2021-04" db="EMBL/GenBank/DDBJ databases">
        <authorList>
            <person name="Gilroy R."/>
        </authorList>
    </citation>
    <scope>NUCLEOTIDE SEQUENCE</scope>
    <source>
        <strain evidence="3">CHK169-2315</strain>
    </source>
</reference>
<dbReference type="Pfam" id="PF11796">
    <property type="entry name" value="DUF3323"/>
    <property type="match status" value="1"/>
</dbReference>
<feature type="domain" description="Conserved hypothetical protein CHP02679 N terminus" evidence="2">
    <location>
        <begin position="36"/>
        <end position="246"/>
    </location>
</feature>
<evidence type="ECO:0000259" key="1">
    <source>
        <dbReference type="Pfam" id="PF09664"/>
    </source>
</evidence>
<dbReference type="NCBIfam" id="TIGR02679">
    <property type="entry name" value="TIGR02679 family protein"/>
    <property type="match status" value="1"/>
</dbReference>
<feature type="domain" description="DUF2399" evidence="1">
    <location>
        <begin position="269"/>
        <end position="421"/>
    </location>
</feature>
<organism evidence="3 4">
    <name type="scientific">Candidatus Pseudogracilibacillus intestinigallinarum</name>
    <dbReference type="NCBI Taxonomy" id="2838742"/>
    <lineage>
        <taxon>Bacteria</taxon>
        <taxon>Bacillati</taxon>
        <taxon>Bacillota</taxon>
        <taxon>Bacilli</taxon>
        <taxon>Bacillales</taxon>
        <taxon>Bacillaceae</taxon>
        <taxon>Pseudogracilibacillus</taxon>
    </lineage>
</organism>
<dbReference type="AlphaFoldDB" id="A0A9D1TKR1"/>
<dbReference type="EMBL" id="DXHX01000093">
    <property type="protein sequence ID" value="HIV74652.1"/>
    <property type="molecule type" value="Genomic_DNA"/>
</dbReference>
<name>A0A9D1TKR1_9BACI</name>
<accession>A0A9D1TKR1</accession>
<proteinExistence type="predicted"/>
<protein>
    <submittedName>
        <fullName evidence="3">TIGR02679 family protein</fullName>
    </submittedName>
</protein>
<evidence type="ECO:0000313" key="3">
    <source>
        <dbReference type="EMBL" id="HIV74652.1"/>
    </source>
</evidence>
<dbReference type="Proteomes" id="UP000823937">
    <property type="component" value="Unassembled WGS sequence"/>
</dbReference>
<dbReference type="InterPro" id="IPR024465">
    <property type="entry name" value="DUF2399"/>
</dbReference>
<gene>
    <name evidence="3" type="ORF">H9895_06165</name>
</gene>
<sequence length="424" mass="48984">MEEKIQYAIQYFKGEKAYDRLFELFRKKYESLGRIGGNIATTDLHEKTLLYVAEFFGVTIEQLKQKGNISLQNFEAQIQQTRFEGIDLKSLLDAYFGEEIISKKEFALQEEQAFQQLIHQLIEQYSHIAFWLEVIAEKAIDARWMVRFAKQYSEQFERYVAVLAKAYVALPKAPERIPLFSQRITGDPHAFDIQTDLGRMFLHLLNVTRNREETMPADTEEINELLASFYIYRDDLLNFVTCANLIGFEGENPHPVWEAAAKRHTVQLVPLREMTKLTYVQPREGKKVWAVENSGVCAALLDYDPSIPIIATNGQATLATLLLFDLIVAGGYDIYYAGDFDPEGLRMADRYKLRYSEHVHLWQMDIDAYVHANPQKVLTAERLEKLKRLETPMLVEVGIQMAEKKTAGYQEALIDKMIQDLSKK</sequence>
<evidence type="ECO:0000259" key="2">
    <source>
        <dbReference type="Pfam" id="PF11796"/>
    </source>
</evidence>
<dbReference type="InterPro" id="IPR024466">
    <property type="entry name" value="CHP02679_N"/>
</dbReference>
<comment type="caution">
    <text evidence="3">The sequence shown here is derived from an EMBL/GenBank/DDBJ whole genome shotgun (WGS) entry which is preliminary data.</text>
</comment>
<dbReference type="InterPro" id="IPR013495">
    <property type="entry name" value="CHP02679"/>
</dbReference>
<dbReference type="Pfam" id="PF09664">
    <property type="entry name" value="DUF2399"/>
    <property type="match status" value="1"/>
</dbReference>
<evidence type="ECO:0000313" key="4">
    <source>
        <dbReference type="Proteomes" id="UP000823937"/>
    </source>
</evidence>
<reference evidence="3" key="1">
    <citation type="journal article" date="2021" name="PeerJ">
        <title>Extensive microbial diversity within the chicken gut microbiome revealed by metagenomics and culture.</title>
        <authorList>
            <person name="Gilroy R."/>
            <person name="Ravi A."/>
            <person name="Getino M."/>
            <person name="Pursley I."/>
            <person name="Horton D.L."/>
            <person name="Alikhan N.F."/>
            <person name="Baker D."/>
            <person name="Gharbi K."/>
            <person name="Hall N."/>
            <person name="Watson M."/>
            <person name="Adriaenssens E.M."/>
            <person name="Foster-Nyarko E."/>
            <person name="Jarju S."/>
            <person name="Secka A."/>
            <person name="Antonio M."/>
            <person name="Oren A."/>
            <person name="Chaudhuri R.R."/>
            <person name="La Ragione R."/>
            <person name="Hildebrand F."/>
            <person name="Pallen M.J."/>
        </authorList>
    </citation>
    <scope>NUCLEOTIDE SEQUENCE</scope>
    <source>
        <strain evidence="3">CHK169-2315</strain>
    </source>
</reference>